<protein>
    <recommendedName>
        <fullName evidence="2">Lipoprotein SmpA/OmlA domain-containing protein</fullName>
    </recommendedName>
</protein>
<dbReference type="AlphaFoldDB" id="B3T219"/>
<evidence type="ECO:0008006" key="2">
    <source>
        <dbReference type="Google" id="ProtNLM"/>
    </source>
</evidence>
<dbReference type="EMBL" id="EU016580">
    <property type="protein sequence ID" value="ABZ06628.1"/>
    <property type="molecule type" value="Genomic_DNA"/>
</dbReference>
<accession>B3T219</accession>
<organism evidence="1">
    <name type="scientific">uncultured marine microorganism HF4000_133G03</name>
    <dbReference type="NCBI Taxonomy" id="455521"/>
    <lineage>
        <taxon>unclassified sequences</taxon>
        <taxon>environmental samples</taxon>
    </lineage>
</organism>
<reference evidence="1" key="1">
    <citation type="journal article" date="2008" name="ISME J.">
        <title>Genomic patterns of recombination, clonal divergence and environment in marine microbial populations.</title>
        <authorList>
            <person name="Konstantinidis K.T."/>
            <person name="Delong E.F."/>
        </authorList>
    </citation>
    <scope>NUCLEOTIDE SEQUENCE</scope>
</reference>
<evidence type="ECO:0000313" key="1">
    <source>
        <dbReference type="EMBL" id="ABZ06628.1"/>
    </source>
</evidence>
<name>B3T219_9ZZZZ</name>
<sequence length="99" mass="11640">MRIIFILFFCSLFLLSNCQTVDNKSQKAIKKENEKLSKFLQQPESELKIVMGEPDVITYDNKGSKFFIYTKKKYNITCERKFEIDQNEMIVGFTSKGCF</sequence>
<gene>
    <name evidence="1" type="ORF">ALOHA_HF4000133G03ctg1g33</name>
</gene>
<proteinExistence type="predicted"/>